<dbReference type="PANTHER" id="PTHR30537:SF5">
    <property type="entry name" value="HTH-TYPE TRANSCRIPTIONAL ACTIVATOR TTDR-RELATED"/>
    <property type="match status" value="1"/>
</dbReference>
<protein>
    <submittedName>
        <fullName evidence="6">LysR family transcriptional regulator</fullName>
    </submittedName>
</protein>
<evidence type="ECO:0000256" key="2">
    <source>
        <dbReference type="ARBA" id="ARBA00023015"/>
    </source>
</evidence>
<dbReference type="Proteomes" id="UP001165575">
    <property type="component" value="Unassembled WGS sequence"/>
</dbReference>
<dbReference type="SUPFAM" id="SSF53850">
    <property type="entry name" value="Periplasmic binding protein-like II"/>
    <property type="match status" value="1"/>
</dbReference>
<dbReference type="InterPro" id="IPR000847">
    <property type="entry name" value="LysR_HTH_N"/>
</dbReference>
<evidence type="ECO:0000313" key="6">
    <source>
        <dbReference type="EMBL" id="MCX5619146.1"/>
    </source>
</evidence>
<evidence type="ECO:0000256" key="3">
    <source>
        <dbReference type="ARBA" id="ARBA00023125"/>
    </source>
</evidence>
<dbReference type="RefSeq" id="WP_155579786.1">
    <property type="nucleotide sequence ID" value="NZ_JANIDX010000001.1"/>
</dbReference>
<gene>
    <name evidence="6" type="ORF">NQF89_01725</name>
</gene>
<proteinExistence type="inferred from homology"/>
<keyword evidence="7" id="KW-1185">Reference proteome</keyword>
<dbReference type="InterPro" id="IPR005119">
    <property type="entry name" value="LysR_subst-bd"/>
</dbReference>
<keyword evidence="3" id="KW-0238">DNA-binding</keyword>
<dbReference type="SUPFAM" id="SSF46785">
    <property type="entry name" value="Winged helix' DNA-binding domain"/>
    <property type="match status" value="1"/>
</dbReference>
<reference evidence="6 7" key="1">
    <citation type="submission" date="2022-07" db="EMBL/GenBank/DDBJ databases">
        <title>Bombella genomes.</title>
        <authorList>
            <person name="Harer L."/>
            <person name="Styblova S."/>
            <person name="Ehrmann M."/>
        </authorList>
    </citation>
    <scope>NUCLEOTIDE SEQUENCE [LARGE SCALE GENOMIC DNA]</scope>
    <source>
        <strain evidence="6 7">TMW 2.2556</strain>
    </source>
</reference>
<dbReference type="EMBL" id="JANIDX010000001">
    <property type="protein sequence ID" value="MCX5619146.1"/>
    <property type="molecule type" value="Genomic_DNA"/>
</dbReference>
<dbReference type="PANTHER" id="PTHR30537">
    <property type="entry name" value="HTH-TYPE TRANSCRIPTIONAL REGULATOR"/>
    <property type="match status" value="1"/>
</dbReference>
<evidence type="ECO:0000256" key="1">
    <source>
        <dbReference type="ARBA" id="ARBA00009437"/>
    </source>
</evidence>
<evidence type="ECO:0000259" key="5">
    <source>
        <dbReference type="PROSITE" id="PS50931"/>
    </source>
</evidence>
<dbReference type="PROSITE" id="PS50931">
    <property type="entry name" value="HTH_LYSR"/>
    <property type="match status" value="1"/>
</dbReference>
<name>A0ABT3WJ95_9PROT</name>
<evidence type="ECO:0000313" key="7">
    <source>
        <dbReference type="Proteomes" id="UP001165575"/>
    </source>
</evidence>
<evidence type="ECO:0000256" key="4">
    <source>
        <dbReference type="ARBA" id="ARBA00023163"/>
    </source>
</evidence>
<dbReference type="Pfam" id="PF00126">
    <property type="entry name" value="HTH_1"/>
    <property type="match status" value="1"/>
</dbReference>
<keyword evidence="2" id="KW-0805">Transcription regulation</keyword>
<dbReference type="InterPro" id="IPR036388">
    <property type="entry name" value="WH-like_DNA-bd_sf"/>
</dbReference>
<accession>A0ABT3WJ95</accession>
<dbReference type="InterPro" id="IPR036390">
    <property type="entry name" value="WH_DNA-bd_sf"/>
</dbReference>
<dbReference type="CDD" id="cd08422">
    <property type="entry name" value="PBP2_CrgA_like"/>
    <property type="match status" value="1"/>
</dbReference>
<sequence>MKLPDFEAWAIFAKVAEYGSFSQAAKELQLSPPTVSKAVSRLEQSLGVSLFSRNSRHMSITQAGHMVLERANRIFLEAELAEAEARGGKVQPSGLIKIAAPTIFGIRHISPILPSFLENYPEIDLMVNFSDSFVDLIAEGYDLVIRITRLADSALTARKLCTVRRLLVAAPSYAASLGGITHPRDLEGQKSFIYSNGVAPGMIRLMGEGVHKGEVYMLSQKARLQSDNVEGFLPALEAGLGFSLLPEFLVSDALEAGRLVGLLPGWHVEDVGLYLVTTGRALRPQRVTLLMEHLIRHFEAPSWRKGKAIET</sequence>
<dbReference type="InterPro" id="IPR058163">
    <property type="entry name" value="LysR-type_TF_proteobact-type"/>
</dbReference>
<organism evidence="6 7">
    <name type="scientific">Bombella pollinis</name>
    <dbReference type="NCBI Taxonomy" id="2967337"/>
    <lineage>
        <taxon>Bacteria</taxon>
        <taxon>Pseudomonadati</taxon>
        <taxon>Pseudomonadota</taxon>
        <taxon>Alphaproteobacteria</taxon>
        <taxon>Acetobacterales</taxon>
        <taxon>Acetobacteraceae</taxon>
        <taxon>Bombella</taxon>
    </lineage>
</organism>
<keyword evidence="4" id="KW-0804">Transcription</keyword>
<dbReference type="Gene3D" id="1.10.10.10">
    <property type="entry name" value="Winged helix-like DNA-binding domain superfamily/Winged helix DNA-binding domain"/>
    <property type="match status" value="1"/>
</dbReference>
<dbReference type="PRINTS" id="PR00039">
    <property type="entry name" value="HTHLYSR"/>
</dbReference>
<feature type="domain" description="HTH lysR-type" evidence="5">
    <location>
        <begin position="4"/>
        <end position="61"/>
    </location>
</feature>
<dbReference type="Gene3D" id="3.40.190.290">
    <property type="match status" value="1"/>
</dbReference>
<comment type="caution">
    <text evidence="6">The sequence shown here is derived from an EMBL/GenBank/DDBJ whole genome shotgun (WGS) entry which is preliminary data.</text>
</comment>
<dbReference type="Pfam" id="PF03466">
    <property type="entry name" value="LysR_substrate"/>
    <property type="match status" value="1"/>
</dbReference>
<comment type="similarity">
    <text evidence="1">Belongs to the LysR transcriptional regulatory family.</text>
</comment>